<dbReference type="Gene3D" id="3.40.50.1000">
    <property type="entry name" value="HAD superfamily/HAD-like"/>
    <property type="match status" value="2"/>
</dbReference>
<organism evidence="1 2">
    <name type="scientific">Alginatibacterium sediminis</name>
    <dbReference type="NCBI Taxonomy" id="2164068"/>
    <lineage>
        <taxon>Bacteria</taxon>
        <taxon>Pseudomonadati</taxon>
        <taxon>Pseudomonadota</taxon>
        <taxon>Gammaproteobacteria</taxon>
        <taxon>Alteromonadales</taxon>
        <taxon>Alteromonadaceae</taxon>
        <taxon>Alginatibacterium</taxon>
    </lineage>
</organism>
<name>A0A420E8L3_9ALTE</name>
<comment type="caution">
    <text evidence="1">The sequence shown here is derived from an EMBL/GenBank/DDBJ whole genome shotgun (WGS) entry which is preliminary data.</text>
</comment>
<dbReference type="RefSeq" id="WP_120355836.1">
    <property type="nucleotide sequence ID" value="NZ_RAQO01000008.1"/>
</dbReference>
<evidence type="ECO:0008006" key="3">
    <source>
        <dbReference type="Google" id="ProtNLM"/>
    </source>
</evidence>
<reference evidence="1 2" key="1">
    <citation type="submission" date="2018-09" db="EMBL/GenBank/DDBJ databases">
        <authorList>
            <person name="Wang Z."/>
        </authorList>
    </citation>
    <scope>NUCLEOTIDE SEQUENCE [LARGE SCALE GENOMIC DNA]</scope>
    <source>
        <strain evidence="1 2">ALS 81</strain>
    </source>
</reference>
<protein>
    <recommendedName>
        <fullName evidence="3">HAD-IIA family hydrolase</fullName>
    </recommendedName>
</protein>
<dbReference type="PANTHER" id="PTHR19288:SF90">
    <property type="entry name" value="OS08G0542600 PROTEIN"/>
    <property type="match status" value="1"/>
</dbReference>
<proteinExistence type="predicted"/>
<sequence length="302" mass="33837">MLNTASDAFEIYLNIPERFPPLSERAVTPISISSMDEISAQFDVFLFDAYGVLNCGSQAIEGAGDSIEKLQAANKQVFVVTNSATPNPLQLREKFQNLGFNFLDQNIVSSRSVLESHLQQLPAQATLGVINTPEQGLDCQQPCHYVGDEKFWQSDCFIFLSSQCWSWELQGQLEAELRKRPRPFWIGNPDLIAPLENSISIEPGSYTFQMSQSLFRLNRYFGKPFPSIFDEVKRRCNLGLTQTIDPQRMLMVGDTLHTDVLGGNAAGLKTLLVTEHGFLKGLDVDSHIQRSKVKPDFIITSI</sequence>
<dbReference type="EMBL" id="RAQO01000008">
    <property type="protein sequence ID" value="RKF15750.1"/>
    <property type="molecule type" value="Genomic_DNA"/>
</dbReference>
<evidence type="ECO:0000313" key="2">
    <source>
        <dbReference type="Proteomes" id="UP000286482"/>
    </source>
</evidence>
<dbReference type="OrthoDB" id="148966at2"/>
<evidence type="ECO:0000313" key="1">
    <source>
        <dbReference type="EMBL" id="RKF15750.1"/>
    </source>
</evidence>
<dbReference type="Proteomes" id="UP000286482">
    <property type="component" value="Unassembled WGS sequence"/>
</dbReference>
<keyword evidence="2" id="KW-1185">Reference proteome</keyword>
<dbReference type="InterPro" id="IPR023214">
    <property type="entry name" value="HAD_sf"/>
</dbReference>
<accession>A0A420E8L3</accession>
<dbReference type="Pfam" id="PF13242">
    <property type="entry name" value="Hydrolase_like"/>
    <property type="match status" value="1"/>
</dbReference>
<gene>
    <name evidence="1" type="ORF">DBZ36_15340</name>
</gene>
<dbReference type="GO" id="GO:0005737">
    <property type="term" value="C:cytoplasm"/>
    <property type="evidence" value="ECO:0007669"/>
    <property type="project" value="TreeGrafter"/>
</dbReference>
<dbReference type="SUPFAM" id="SSF56784">
    <property type="entry name" value="HAD-like"/>
    <property type="match status" value="1"/>
</dbReference>
<dbReference type="Pfam" id="PF13344">
    <property type="entry name" value="Hydrolase_6"/>
    <property type="match status" value="1"/>
</dbReference>
<dbReference type="PANTHER" id="PTHR19288">
    <property type="entry name" value="4-NITROPHENYLPHOSPHATASE-RELATED"/>
    <property type="match status" value="1"/>
</dbReference>
<dbReference type="InterPro" id="IPR006357">
    <property type="entry name" value="HAD-SF_hydro_IIA"/>
</dbReference>
<dbReference type="GO" id="GO:0016791">
    <property type="term" value="F:phosphatase activity"/>
    <property type="evidence" value="ECO:0007669"/>
    <property type="project" value="TreeGrafter"/>
</dbReference>
<dbReference type="AlphaFoldDB" id="A0A420E8L3"/>
<dbReference type="InterPro" id="IPR036412">
    <property type="entry name" value="HAD-like_sf"/>
</dbReference>